<proteinExistence type="predicted"/>
<dbReference type="OrthoDB" id="1492435at2"/>
<organism evidence="2 3">
    <name type="scientific">Neolewinella xylanilytica</name>
    <dbReference type="NCBI Taxonomy" id="1514080"/>
    <lineage>
        <taxon>Bacteria</taxon>
        <taxon>Pseudomonadati</taxon>
        <taxon>Bacteroidota</taxon>
        <taxon>Saprospiria</taxon>
        <taxon>Saprospirales</taxon>
        <taxon>Lewinellaceae</taxon>
        <taxon>Neolewinella</taxon>
    </lineage>
</organism>
<evidence type="ECO:0008006" key="4">
    <source>
        <dbReference type="Google" id="ProtNLM"/>
    </source>
</evidence>
<keyword evidence="1" id="KW-0472">Membrane</keyword>
<keyword evidence="1" id="KW-1133">Transmembrane helix</keyword>
<comment type="caution">
    <text evidence="2">The sequence shown here is derived from an EMBL/GenBank/DDBJ whole genome shotgun (WGS) entry which is preliminary data.</text>
</comment>
<accession>A0A2S6I2H3</accession>
<evidence type="ECO:0000313" key="3">
    <source>
        <dbReference type="Proteomes" id="UP000237662"/>
    </source>
</evidence>
<sequence length="164" mass="18766">MPKTIYKEEQRFRNPGLLALFALMTLLLCYRIGIELINGATTFDVVVTALIAIAIGFCWYGVYQTRLKIKINRKHLKVKMKGLIGRRLKLRTDKMTCCDFVDVSPSARWSGLFANPSSDFRSIDFGGRRGLFVEMEDGRSYFIGSDDLFERQHEKPFQILGQAS</sequence>
<dbReference type="RefSeq" id="WP_104419787.1">
    <property type="nucleotide sequence ID" value="NZ_PTJC01000006.1"/>
</dbReference>
<gene>
    <name evidence="2" type="ORF">CLV84_2173</name>
</gene>
<keyword evidence="3" id="KW-1185">Reference proteome</keyword>
<name>A0A2S6I2H3_9BACT</name>
<dbReference type="Proteomes" id="UP000237662">
    <property type="component" value="Unassembled WGS sequence"/>
</dbReference>
<dbReference type="EMBL" id="PTJC01000006">
    <property type="protein sequence ID" value="PPK85281.1"/>
    <property type="molecule type" value="Genomic_DNA"/>
</dbReference>
<keyword evidence="1" id="KW-0812">Transmembrane</keyword>
<dbReference type="AlphaFoldDB" id="A0A2S6I2H3"/>
<reference evidence="2 3" key="1">
    <citation type="submission" date="2018-02" db="EMBL/GenBank/DDBJ databases">
        <title>Genomic Encyclopedia of Archaeal and Bacterial Type Strains, Phase II (KMG-II): from individual species to whole genera.</title>
        <authorList>
            <person name="Goeker M."/>
        </authorList>
    </citation>
    <scope>NUCLEOTIDE SEQUENCE [LARGE SCALE GENOMIC DNA]</scope>
    <source>
        <strain evidence="2 3">DSM 29526</strain>
    </source>
</reference>
<evidence type="ECO:0000256" key="1">
    <source>
        <dbReference type="SAM" id="Phobius"/>
    </source>
</evidence>
<protein>
    <recommendedName>
        <fullName evidence="4">PH (Pleckstrin Homology) domain-containing protein</fullName>
    </recommendedName>
</protein>
<feature type="transmembrane region" description="Helical" evidence="1">
    <location>
        <begin position="12"/>
        <end position="33"/>
    </location>
</feature>
<feature type="transmembrane region" description="Helical" evidence="1">
    <location>
        <begin position="45"/>
        <end position="63"/>
    </location>
</feature>
<evidence type="ECO:0000313" key="2">
    <source>
        <dbReference type="EMBL" id="PPK85281.1"/>
    </source>
</evidence>